<feature type="coiled-coil region" evidence="1">
    <location>
        <begin position="43"/>
        <end position="77"/>
    </location>
</feature>
<feature type="region of interest" description="Disordered" evidence="2">
    <location>
        <begin position="193"/>
        <end position="212"/>
    </location>
</feature>
<keyword evidence="1" id="KW-0175">Coiled coil</keyword>
<protein>
    <submittedName>
        <fullName evidence="3">Uncharacterized protein</fullName>
    </submittedName>
</protein>
<evidence type="ECO:0000313" key="4">
    <source>
        <dbReference type="Proteomes" id="UP000030656"/>
    </source>
</evidence>
<name>A0A024VLY3_PLAFA</name>
<reference evidence="3 4" key="1">
    <citation type="submission" date="2013-02" db="EMBL/GenBank/DDBJ databases">
        <title>The Genome Annotation of Plasmodium falciparum FCH/4.</title>
        <authorList>
            <consortium name="The Broad Institute Genome Sequencing Platform"/>
            <consortium name="The Broad Institute Genome Sequencing Center for Infectious Disease"/>
            <person name="Neafsey D."/>
            <person name="Hoffman S."/>
            <person name="Volkman S."/>
            <person name="Rosenthal P."/>
            <person name="Walker B."/>
            <person name="Young S.K."/>
            <person name="Zeng Q."/>
            <person name="Gargeya S."/>
            <person name="Fitzgerald M."/>
            <person name="Haas B."/>
            <person name="Abouelleil A."/>
            <person name="Allen A.W."/>
            <person name="Alvarado L."/>
            <person name="Arachchi H.M."/>
            <person name="Berlin A.M."/>
            <person name="Chapman S.B."/>
            <person name="Gainer-Dewar J."/>
            <person name="Goldberg J."/>
            <person name="Griggs A."/>
            <person name="Gujja S."/>
            <person name="Hansen M."/>
            <person name="Howarth C."/>
            <person name="Imamovic A."/>
            <person name="Ireland A."/>
            <person name="Larimer J."/>
            <person name="McCowan C."/>
            <person name="Murphy C."/>
            <person name="Pearson M."/>
            <person name="Poon T.W."/>
            <person name="Priest M."/>
            <person name="Roberts A."/>
            <person name="Saif S."/>
            <person name="Shea T."/>
            <person name="Sisk P."/>
            <person name="Sykes S."/>
            <person name="Wortman J."/>
            <person name="Nusbaum C."/>
            <person name="Birren B."/>
        </authorList>
    </citation>
    <scope>NUCLEOTIDE SEQUENCE [LARGE SCALE GENOMIC DNA]</scope>
    <source>
        <strain evidence="3 4">FCH/4</strain>
    </source>
</reference>
<sequence length="528" mass="63099">MEDLESKAIENIHENLKKCIDRKIPKNTNENEEESSKDMFFIYNSLKEYIEQLKHTNNFIQKENDYLRKKNEELLKEFNEKNLINGNSNKSQKYGTYINEINQLNNENEFIKYKFQNMLRKNISLERSNVELNNQLLNKDNISQYLKSQSRIHNNKYIKDIRKKQSKSNKSLENIKGYNNVIKMDTTTTTTTTTTTNNNNNNNNNNTDENDAVKGINNKITNKNIHTYENINTYENIHTYENNNECQNIHIKHNNVTNIQSFNFNEKFKSICTCSMLLHDILNILNQNIKYDEPGIFQKSLKNIKIEKDELIMQNKLLKEKILQIETFILRDPFLVEKLCPIHENINNNFLLKDKNKLYQNNKNISLYRNLCYLENKNFNLRKELFHYKQKILFYKTYVNDMRDKLKHNIIQLYNQYHQNKNENTEIMTSVDETFNTNNQQVNTYNQYNNKHISYSKKNICDNNTKNNSLNQNYDFIKNQKSFFGLNNSDFNNILKTNNSKNDHNEKIIMQTSTKLNELNVEKKNIEV</sequence>
<organism evidence="3 4">
    <name type="scientific">Plasmodium falciparum FCH/4</name>
    <dbReference type="NCBI Taxonomy" id="1036724"/>
    <lineage>
        <taxon>Eukaryota</taxon>
        <taxon>Sar</taxon>
        <taxon>Alveolata</taxon>
        <taxon>Apicomplexa</taxon>
        <taxon>Aconoidasida</taxon>
        <taxon>Haemosporida</taxon>
        <taxon>Plasmodiidae</taxon>
        <taxon>Plasmodium</taxon>
        <taxon>Plasmodium (Laverania)</taxon>
    </lineage>
</organism>
<gene>
    <name evidence="3" type="ORF">PFFCH_03365</name>
</gene>
<accession>A0A024VLY3</accession>
<evidence type="ECO:0000256" key="2">
    <source>
        <dbReference type="SAM" id="MobiDB-lite"/>
    </source>
</evidence>
<proteinExistence type="predicted"/>
<reference evidence="3 4" key="2">
    <citation type="submission" date="2013-02" db="EMBL/GenBank/DDBJ databases">
        <title>The Genome Sequence of Plasmodium falciparum FCH/4.</title>
        <authorList>
            <consortium name="The Broad Institute Genome Sequencing Platform"/>
            <consortium name="The Broad Institute Genome Sequencing Center for Infectious Disease"/>
            <person name="Neafsey D."/>
            <person name="Cheeseman I."/>
            <person name="Volkman S."/>
            <person name="Adams J."/>
            <person name="Walker B."/>
            <person name="Young S.K."/>
            <person name="Zeng Q."/>
            <person name="Gargeya S."/>
            <person name="Fitzgerald M."/>
            <person name="Haas B."/>
            <person name="Abouelleil A."/>
            <person name="Alvarado L."/>
            <person name="Arachchi H.M."/>
            <person name="Berlin A.M."/>
            <person name="Chapman S.B."/>
            <person name="Dewar J."/>
            <person name="Goldberg J."/>
            <person name="Griggs A."/>
            <person name="Gujja S."/>
            <person name="Hansen M."/>
            <person name="Howarth C."/>
            <person name="Imamovic A."/>
            <person name="Larimer J."/>
            <person name="McCowan C."/>
            <person name="Murphy C."/>
            <person name="Neiman D."/>
            <person name="Pearson M."/>
            <person name="Priest M."/>
            <person name="Roberts A."/>
            <person name="Saif S."/>
            <person name="Shea T."/>
            <person name="Sisk P."/>
            <person name="Sykes S."/>
            <person name="Wortman J."/>
            <person name="Nusbaum C."/>
            <person name="Birren B."/>
        </authorList>
    </citation>
    <scope>NUCLEOTIDE SEQUENCE [LARGE SCALE GENOMIC DNA]</scope>
    <source>
        <strain evidence="3 4">FCH/4</strain>
    </source>
</reference>
<evidence type="ECO:0000256" key="1">
    <source>
        <dbReference type="SAM" id="Coils"/>
    </source>
</evidence>
<feature type="coiled-coil region" evidence="1">
    <location>
        <begin position="101"/>
        <end position="135"/>
    </location>
</feature>
<dbReference type="Proteomes" id="UP000030656">
    <property type="component" value="Unassembled WGS sequence"/>
</dbReference>
<dbReference type="AlphaFoldDB" id="A0A024VLY3"/>
<dbReference type="EMBL" id="KI927983">
    <property type="protein sequence ID" value="ETW29240.1"/>
    <property type="molecule type" value="Genomic_DNA"/>
</dbReference>
<evidence type="ECO:0000313" key="3">
    <source>
        <dbReference type="EMBL" id="ETW29240.1"/>
    </source>
</evidence>
<feature type="compositionally biased region" description="Low complexity" evidence="2">
    <location>
        <begin position="193"/>
        <end position="207"/>
    </location>
</feature>